<dbReference type="InterPro" id="IPR039424">
    <property type="entry name" value="SBP_5"/>
</dbReference>
<dbReference type="GO" id="GO:0015833">
    <property type="term" value="P:peptide transport"/>
    <property type="evidence" value="ECO:0007669"/>
    <property type="project" value="TreeGrafter"/>
</dbReference>
<evidence type="ECO:0000313" key="6">
    <source>
        <dbReference type="EMBL" id="KIC74392.1"/>
    </source>
</evidence>
<evidence type="ECO:0000259" key="5">
    <source>
        <dbReference type="Pfam" id="PF00496"/>
    </source>
</evidence>
<protein>
    <submittedName>
        <fullName evidence="6">Putative substrate binding protein</fullName>
    </submittedName>
</protein>
<proteinExistence type="inferred from homology"/>
<reference evidence="6 7" key="1">
    <citation type="journal article" date="2014" name="Mol. Biol. Evol.">
        <title>Massive expansion of Ubiquitination-related gene families within the Chlamydiae.</title>
        <authorList>
            <person name="Domman D."/>
            <person name="Collingro A."/>
            <person name="Lagkouvardos I."/>
            <person name="Gehre L."/>
            <person name="Weinmaier T."/>
            <person name="Rattei T."/>
            <person name="Subtil A."/>
            <person name="Horn M."/>
        </authorList>
    </citation>
    <scope>NUCLEOTIDE SEQUENCE [LARGE SCALE GENOMIC DNA]</scope>
    <source>
        <strain evidence="6 7">EI2</strain>
    </source>
</reference>
<evidence type="ECO:0000256" key="3">
    <source>
        <dbReference type="ARBA" id="ARBA00022729"/>
    </source>
</evidence>
<dbReference type="PANTHER" id="PTHR30290:SF9">
    <property type="entry name" value="OLIGOPEPTIDE-BINDING PROTEIN APPA"/>
    <property type="match status" value="1"/>
</dbReference>
<sequence length="715" mass="83052">MNKEPISLYIFRFILGFGLFAFMAMLYWSSALIENQLKFLRQDLIQIKNDIYTVRSETEKIRTDILKTLINHPLSQNSSSSETTNSFLTINKKAAQGENLLKVDSFYQNTLPRLLGPQFTPQGVRKEATFRKPDHLHPFSPWLEVSSWNDLCSISLASQEVGKYETMAPEMAERIELRTNEKGLSEYWVFLRQDVFWAPLQQNQFAEGIILAPHFLRRHPVTAHDFKFYFDAIMNPYVEEAKAVSLRIYFGDIEEIKILDDYTFIVRWKTEKTVGENGKEELKMKYLSKSWTGSLRPLASFVYQYFADGTKIVEEDSHPNTYQTNSIWAQNFSHHWAKNVIVSCGPWLFDGMTEREIRFKRNPDYFNAYASLTEALEFKFKNSPDGIWEEFKTDSLDLFEIPPNQLAELDRFLQSAPYAKQKENGSGIHRLDYISRKYYYIGWNQANPLFKSKKVRQALTMAIDRERIIRQNLNGMGMQTTGTFFPFSPSYDATLKPYPFNIQKALELLREEGWYDSSGTGVLEKVIDGQRTPFKFTLTYFVKSPTNKSICEYISTALKEIGIVCKIEGVDVADLSAIVDDKSFDAIYMAWALGSPPEDPRQLWYSTGAKEKGSSNLIGFVNQEVDHIIDKLTFEYDVEKRIELYHQFDRIIYDEAPYTFIYTPKETLLYRDYLQNVFIPAERQDLIPGANVGEPIANLFWIKDTSKKQEKYLGN</sequence>
<keyword evidence="4" id="KW-0812">Transmembrane</keyword>
<feature type="domain" description="Solute-binding protein family 5" evidence="5">
    <location>
        <begin position="168"/>
        <end position="608"/>
    </location>
</feature>
<dbReference type="AlphaFoldDB" id="A0A0C1K518"/>
<comment type="similarity">
    <text evidence="1">Belongs to the bacterial solute-binding protein 5 family.</text>
</comment>
<organism evidence="6 7">
    <name type="scientific">Candidatus Protochlamydia amoebophila</name>
    <dbReference type="NCBI Taxonomy" id="362787"/>
    <lineage>
        <taxon>Bacteria</taxon>
        <taxon>Pseudomonadati</taxon>
        <taxon>Chlamydiota</taxon>
        <taxon>Chlamydiia</taxon>
        <taxon>Parachlamydiales</taxon>
        <taxon>Parachlamydiaceae</taxon>
        <taxon>Candidatus Protochlamydia</taxon>
    </lineage>
</organism>
<dbReference type="Gene3D" id="3.10.105.10">
    <property type="entry name" value="Dipeptide-binding Protein, Domain 3"/>
    <property type="match status" value="1"/>
</dbReference>
<evidence type="ECO:0000256" key="4">
    <source>
        <dbReference type="SAM" id="Phobius"/>
    </source>
</evidence>
<dbReference type="PATRIC" id="fig|362787.3.peg.120"/>
<feature type="transmembrane region" description="Helical" evidence="4">
    <location>
        <begin position="9"/>
        <end position="28"/>
    </location>
</feature>
<dbReference type="Gene3D" id="3.40.190.10">
    <property type="entry name" value="Periplasmic binding protein-like II"/>
    <property type="match status" value="1"/>
</dbReference>
<gene>
    <name evidence="6" type="primary">oppA</name>
    <name evidence="6" type="ORF">DB44_AL00860</name>
</gene>
<dbReference type="Proteomes" id="UP000031465">
    <property type="component" value="Unassembled WGS sequence"/>
</dbReference>
<keyword evidence="3" id="KW-0732">Signal</keyword>
<dbReference type="PANTHER" id="PTHR30290">
    <property type="entry name" value="PERIPLASMIC BINDING COMPONENT OF ABC TRANSPORTER"/>
    <property type="match status" value="1"/>
</dbReference>
<dbReference type="Pfam" id="PF00496">
    <property type="entry name" value="SBP_bac_5"/>
    <property type="match status" value="1"/>
</dbReference>
<comment type="caution">
    <text evidence="6">The sequence shown here is derived from an EMBL/GenBank/DDBJ whole genome shotgun (WGS) entry which is preliminary data.</text>
</comment>
<keyword evidence="4" id="KW-1133">Transmembrane helix</keyword>
<keyword evidence="2" id="KW-0813">Transport</keyword>
<dbReference type="CDD" id="cd08514">
    <property type="entry name" value="PBP2_AppA_like"/>
    <property type="match status" value="1"/>
</dbReference>
<evidence type="ECO:0000313" key="7">
    <source>
        <dbReference type="Proteomes" id="UP000031465"/>
    </source>
</evidence>
<dbReference type="GO" id="GO:1904680">
    <property type="term" value="F:peptide transmembrane transporter activity"/>
    <property type="evidence" value="ECO:0007669"/>
    <property type="project" value="TreeGrafter"/>
</dbReference>
<dbReference type="EMBL" id="JSAN01000011">
    <property type="protein sequence ID" value="KIC74392.1"/>
    <property type="molecule type" value="Genomic_DNA"/>
</dbReference>
<keyword evidence="4" id="KW-0472">Membrane</keyword>
<dbReference type="SUPFAM" id="SSF53850">
    <property type="entry name" value="Periplasmic binding protein-like II"/>
    <property type="match status" value="1"/>
</dbReference>
<evidence type="ECO:0000256" key="1">
    <source>
        <dbReference type="ARBA" id="ARBA00005695"/>
    </source>
</evidence>
<accession>A0A0C1K518</accession>
<dbReference type="InterPro" id="IPR000914">
    <property type="entry name" value="SBP_5_dom"/>
</dbReference>
<evidence type="ECO:0000256" key="2">
    <source>
        <dbReference type="ARBA" id="ARBA00022448"/>
    </source>
</evidence>
<name>A0A0C1K518_9BACT</name>
<dbReference type="RefSeq" id="WP_039355895.1">
    <property type="nucleotide sequence ID" value="NZ_JSAN01000011.1"/>
</dbReference>